<feature type="transmembrane region" description="Helical" evidence="1">
    <location>
        <begin position="78"/>
        <end position="98"/>
    </location>
</feature>
<proteinExistence type="predicted"/>
<name>A0A8H3XEA7_GIGMA</name>
<reference evidence="2 3" key="1">
    <citation type="journal article" date="2019" name="Environ. Microbiol.">
        <title>At the nexus of three kingdoms: the genome of the mycorrhizal fungus Gigaspora margarita provides insights into plant, endobacterial and fungal interactions.</title>
        <authorList>
            <person name="Venice F."/>
            <person name="Ghignone S."/>
            <person name="Salvioli di Fossalunga A."/>
            <person name="Amselem J."/>
            <person name="Novero M."/>
            <person name="Xianan X."/>
            <person name="Sedzielewska Toro K."/>
            <person name="Morin E."/>
            <person name="Lipzen A."/>
            <person name="Grigoriev I.V."/>
            <person name="Henrissat B."/>
            <person name="Martin F.M."/>
            <person name="Bonfante P."/>
        </authorList>
    </citation>
    <scope>NUCLEOTIDE SEQUENCE [LARGE SCALE GENOMIC DNA]</scope>
    <source>
        <strain evidence="2 3">BEG34</strain>
    </source>
</reference>
<accession>A0A8H3XEA7</accession>
<dbReference type="OrthoDB" id="2402519at2759"/>
<keyword evidence="3" id="KW-1185">Reference proteome</keyword>
<evidence type="ECO:0000256" key="1">
    <source>
        <dbReference type="SAM" id="Phobius"/>
    </source>
</evidence>
<evidence type="ECO:0000313" key="2">
    <source>
        <dbReference type="EMBL" id="KAF0454740.1"/>
    </source>
</evidence>
<feature type="transmembrane region" description="Helical" evidence="1">
    <location>
        <begin position="147"/>
        <end position="172"/>
    </location>
</feature>
<feature type="transmembrane region" description="Helical" evidence="1">
    <location>
        <begin position="42"/>
        <end position="66"/>
    </location>
</feature>
<evidence type="ECO:0000313" key="3">
    <source>
        <dbReference type="Proteomes" id="UP000439903"/>
    </source>
</evidence>
<dbReference type="AlphaFoldDB" id="A0A8H3XEA7"/>
<keyword evidence="1" id="KW-0472">Membrane</keyword>
<dbReference type="EMBL" id="WTPW01001120">
    <property type="protein sequence ID" value="KAF0454740.1"/>
    <property type="molecule type" value="Genomic_DNA"/>
</dbReference>
<comment type="caution">
    <text evidence="2">The sequence shown here is derived from an EMBL/GenBank/DDBJ whole genome shotgun (WGS) entry which is preliminary data.</text>
</comment>
<protein>
    <recommendedName>
        <fullName evidence="4">Tetraspanin</fullName>
    </recommendedName>
</protein>
<keyword evidence="1" id="KW-0812">Transmembrane</keyword>
<organism evidence="2 3">
    <name type="scientific">Gigaspora margarita</name>
    <dbReference type="NCBI Taxonomy" id="4874"/>
    <lineage>
        <taxon>Eukaryota</taxon>
        <taxon>Fungi</taxon>
        <taxon>Fungi incertae sedis</taxon>
        <taxon>Mucoromycota</taxon>
        <taxon>Glomeromycotina</taxon>
        <taxon>Glomeromycetes</taxon>
        <taxon>Diversisporales</taxon>
        <taxon>Gigasporaceae</taxon>
        <taxon>Gigaspora</taxon>
    </lineage>
</organism>
<dbReference type="Proteomes" id="UP000439903">
    <property type="component" value="Unassembled WGS sequence"/>
</dbReference>
<gene>
    <name evidence="2" type="ORF">F8M41_001519</name>
</gene>
<sequence length="190" mass="21091">MKACYCCVPLHTCTIFLSIISLVLSTYIAISLKEPEQFVPDLSIPLTLVITVTSVILALISVFGLVSAFYKAPGAIRLYSIMIWGFVMITFLISIIVINSVAQNKQNDINICVKKFQSQTDSESTIKNTTSTADIKELCQEKATAIIIHYGLFMIAVILFMIYLAGAVNIYASQLEAEYPRHDHSTILQE</sequence>
<feature type="transmembrane region" description="Helical" evidence="1">
    <location>
        <begin position="7"/>
        <end position="30"/>
    </location>
</feature>
<evidence type="ECO:0008006" key="4">
    <source>
        <dbReference type="Google" id="ProtNLM"/>
    </source>
</evidence>
<keyword evidence="1" id="KW-1133">Transmembrane helix</keyword>